<dbReference type="STRING" id="123899.SAMEA3906487_02883"/>
<dbReference type="GO" id="GO:0022857">
    <property type="term" value="F:transmembrane transporter activity"/>
    <property type="evidence" value="ECO:0007669"/>
    <property type="project" value="InterPro"/>
</dbReference>
<feature type="compositionally biased region" description="Low complexity" evidence="6">
    <location>
        <begin position="404"/>
        <end position="413"/>
    </location>
</feature>
<evidence type="ECO:0000256" key="2">
    <source>
        <dbReference type="ARBA" id="ARBA00022475"/>
    </source>
</evidence>
<dbReference type="PROSITE" id="PS50850">
    <property type="entry name" value="MFS"/>
    <property type="match status" value="1"/>
</dbReference>
<feature type="transmembrane region" description="Helical" evidence="7">
    <location>
        <begin position="155"/>
        <end position="175"/>
    </location>
</feature>
<dbReference type="AlphaFoldDB" id="A0A157RPF4"/>
<feature type="transmembrane region" description="Helical" evidence="7">
    <location>
        <begin position="65"/>
        <end position="85"/>
    </location>
</feature>
<dbReference type="Proteomes" id="UP000076825">
    <property type="component" value="Chromosome 1"/>
</dbReference>
<dbReference type="InterPro" id="IPR050189">
    <property type="entry name" value="MFS_Efflux_Transporters"/>
</dbReference>
<feature type="transmembrane region" description="Helical" evidence="7">
    <location>
        <begin position="226"/>
        <end position="245"/>
    </location>
</feature>
<dbReference type="CDD" id="cd17324">
    <property type="entry name" value="MFS_NepI_like"/>
    <property type="match status" value="1"/>
</dbReference>
<dbReference type="PANTHER" id="PTHR43124">
    <property type="entry name" value="PURINE EFFLUX PUMP PBUE"/>
    <property type="match status" value="1"/>
</dbReference>
<evidence type="ECO:0000313" key="9">
    <source>
        <dbReference type="EMBL" id="SAI71705.1"/>
    </source>
</evidence>
<evidence type="ECO:0000256" key="7">
    <source>
        <dbReference type="SAM" id="Phobius"/>
    </source>
</evidence>
<dbReference type="Pfam" id="PF07690">
    <property type="entry name" value="MFS_1"/>
    <property type="match status" value="1"/>
</dbReference>
<keyword evidence="5 7" id="KW-0472">Membrane</keyword>
<feature type="region of interest" description="Disordered" evidence="6">
    <location>
        <begin position="1"/>
        <end position="22"/>
    </location>
</feature>
<comment type="subcellular location">
    <subcellularLocation>
        <location evidence="1">Cell membrane</location>
        <topology evidence="1">Multi-pass membrane protein</topology>
    </subcellularLocation>
</comment>
<reference evidence="9 10" key="1">
    <citation type="submission" date="2016-04" db="EMBL/GenBank/DDBJ databases">
        <authorList>
            <consortium name="Pathogen Informatics"/>
        </authorList>
    </citation>
    <scope>NUCLEOTIDE SEQUENCE [LARGE SCALE GENOMIC DNA]</scope>
    <source>
        <strain evidence="9 10">H044680328</strain>
    </source>
</reference>
<evidence type="ECO:0000256" key="1">
    <source>
        <dbReference type="ARBA" id="ARBA00004651"/>
    </source>
</evidence>
<evidence type="ECO:0000259" key="8">
    <source>
        <dbReference type="PROSITE" id="PS50850"/>
    </source>
</evidence>
<feature type="transmembrane region" description="Helical" evidence="7">
    <location>
        <begin position="355"/>
        <end position="373"/>
    </location>
</feature>
<dbReference type="Gene3D" id="1.20.1250.20">
    <property type="entry name" value="MFS general substrate transporter like domains"/>
    <property type="match status" value="1"/>
</dbReference>
<protein>
    <submittedName>
        <fullName evidence="9">Sugar efflux transporter</fullName>
    </submittedName>
</protein>
<sequence length="426" mass="43875">MSLRQKAGMDAQDAASASQAEPGGPGLPYTGLLALATTGFVGILTETLPAGLLPQISQGLGVSQALAGQTITVYAMGSIVAAIPLTLATRHWRRRSVLLMAIIGFLVFNTITALSSSYPLTLAARLLAGLAAGLSWTLLPGYARRMVAPALQGRAMAVAMAGTPVALSLGVPLGAWLGQAIGWRNTFGLVSAVTVLLLVGVLRGMPDFPGQVAAGQQTLRAVFRLPGLRAILLTTALWMLAHNMLYTYVAPFVAQAGLGAQVDQVLLVFGLCALLSLWLAGLVVDRCLRRCVLSSLVLFVAAAVLLMADATHAATVYLAVILWGLSFGGAATLLQTALADSAGEAADAAQSMSVTIWNSAIAGGGAMGGVLLQSHGLTAFPRVLAGLALAALTVAVLARRHGFRPGPRSGRPAARPPRHAVQSCQR</sequence>
<feature type="transmembrane region" description="Helical" evidence="7">
    <location>
        <begin position="122"/>
        <end position="143"/>
    </location>
</feature>
<gene>
    <name evidence="9" type="primary">nepI_1</name>
    <name evidence="9" type="ORF">SAMEA3906487_02883</name>
</gene>
<proteinExistence type="predicted"/>
<dbReference type="InterPro" id="IPR011701">
    <property type="entry name" value="MFS"/>
</dbReference>
<evidence type="ECO:0000256" key="5">
    <source>
        <dbReference type="ARBA" id="ARBA00023136"/>
    </source>
</evidence>
<evidence type="ECO:0000313" key="10">
    <source>
        <dbReference type="Proteomes" id="UP000076825"/>
    </source>
</evidence>
<feature type="transmembrane region" description="Helical" evidence="7">
    <location>
        <begin position="265"/>
        <end position="284"/>
    </location>
</feature>
<dbReference type="GO" id="GO:0005886">
    <property type="term" value="C:plasma membrane"/>
    <property type="evidence" value="ECO:0007669"/>
    <property type="project" value="UniProtKB-SubCell"/>
</dbReference>
<feature type="transmembrane region" description="Helical" evidence="7">
    <location>
        <begin position="314"/>
        <end position="334"/>
    </location>
</feature>
<evidence type="ECO:0000256" key="3">
    <source>
        <dbReference type="ARBA" id="ARBA00022692"/>
    </source>
</evidence>
<feature type="transmembrane region" description="Helical" evidence="7">
    <location>
        <begin position="26"/>
        <end position="45"/>
    </location>
</feature>
<evidence type="ECO:0000256" key="4">
    <source>
        <dbReference type="ARBA" id="ARBA00022989"/>
    </source>
</evidence>
<feature type="region of interest" description="Disordered" evidence="6">
    <location>
        <begin position="403"/>
        <end position="426"/>
    </location>
</feature>
<feature type="domain" description="Major facilitator superfamily (MFS) profile" evidence="8">
    <location>
        <begin position="31"/>
        <end position="402"/>
    </location>
</feature>
<dbReference type="PANTHER" id="PTHR43124:SF3">
    <property type="entry name" value="CHLORAMPHENICOL EFFLUX PUMP RV0191"/>
    <property type="match status" value="1"/>
</dbReference>
<accession>A0A157RPF4</accession>
<keyword evidence="3 7" id="KW-0812">Transmembrane</keyword>
<dbReference type="InterPro" id="IPR020846">
    <property type="entry name" value="MFS_dom"/>
</dbReference>
<evidence type="ECO:0000256" key="6">
    <source>
        <dbReference type="SAM" id="MobiDB-lite"/>
    </source>
</evidence>
<dbReference type="PATRIC" id="fig|123899.6.peg.2871"/>
<dbReference type="eggNOG" id="COG2814">
    <property type="taxonomic scope" value="Bacteria"/>
</dbReference>
<feature type="transmembrane region" description="Helical" evidence="7">
    <location>
        <begin position="187"/>
        <end position="205"/>
    </location>
</feature>
<dbReference type="InterPro" id="IPR036259">
    <property type="entry name" value="MFS_trans_sf"/>
</dbReference>
<feature type="transmembrane region" description="Helical" evidence="7">
    <location>
        <begin position="291"/>
        <end position="308"/>
    </location>
</feature>
<organism evidence="9 10">
    <name type="scientific">Bordetella trematum</name>
    <dbReference type="NCBI Taxonomy" id="123899"/>
    <lineage>
        <taxon>Bacteria</taxon>
        <taxon>Pseudomonadati</taxon>
        <taxon>Pseudomonadota</taxon>
        <taxon>Betaproteobacteria</taxon>
        <taxon>Burkholderiales</taxon>
        <taxon>Alcaligenaceae</taxon>
        <taxon>Bordetella</taxon>
    </lineage>
</organism>
<feature type="transmembrane region" description="Helical" evidence="7">
    <location>
        <begin position="97"/>
        <end position="116"/>
    </location>
</feature>
<feature type="transmembrane region" description="Helical" evidence="7">
    <location>
        <begin position="379"/>
        <end position="398"/>
    </location>
</feature>
<dbReference type="SUPFAM" id="SSF103473">
    <property type="entry name" value="MFS general substrate transporter"/>
    <property type="match status" value="1"/>
</dbReference>
<name>A0A157RPF4_9BORD</name>
<dbReference type="EMBL" id="LT546645">
    <property type="protein sequence ID" value="SAI71705.1"/>
    <property type="molecule type" value="Genomic_DNA"/>
</dbReference>
<keyword evidence="4 7" id="KW-1133">Transmembrane helix</keyword>
<feature type="compositionally biased region" description="Low complexity" evidence="6">
    <location>
        <begin position="10"/>
        <end position="22"/>
    </location>
</feature>
<dbReference type="KEGG" id="btrm:SAMEA390648702883"/>
<keyword evidence="10" id="KW-1185">Reference proteome</keyword>
<keyword evidence="2" id="KW-1003">Cell membrane</keyword>